<evidence type="ECO:0000313" key="5">
    <source>
        <dbReference type="Proteomes" id="UP001642360"/>
    </source>
</evidence>
<evidence type="ECO:0008006" key="6">
    <source>
        <dbReference type="Google" id="ProtNLM"/>
    </source>
</evidence>
<dbReference type="Proteomes" id="UP001642360">
    <property type="component" value="Unassembled WGS sequence"/>
</dbReference>
<dbReference type="InterPro" id="IPR002885">
    <property type="entry name" value="PPR_rpt"/>
</dbReference>
<gene>
    <name evidence="4" type="ORF">ILEXP_LOCUS25819</name>
</gene>
<comment type="similarity">
    <text evidence="1">Belongs to the PPR family. P subfamily.</text>
</comment>
<reference evidence="4 5" key="1">
    <citation type="submission" date="2024-02" db="EMBL/GenBank/DDBJ databases">
        <authorList>
            <person name="Vignale AGUSTIN F."/>
            <person name="Sosa J E."/>
            <person name="Modenutti C."/>
        </authorList>
    </citation>
    <scope>NUCLEOTIDE SEQUENCE [LARGE SCALE GENOMIC DNA]</scope>
</reference>
<dbReference type="InterPro" id="IPR011990">
    <property type="entry name" value="TPR-like_helical_dom_sf"/>
</dbReference>
<dbReference type="Pfam" id="PF12854">
    <property type="entry name" value="PPR_1"/>
    <property type="match status" value="1"/>
</dbReference>
<dbReference type="Gene3D" id="1.25.40.10">
    <property type="entry name" value="Tetratricopeptide repeat domain"/>
    <property type="match status" value="3"/>
</dbReference>
<feature type="repeat" description="PPR" evidence="3">
    <location>
        <begin position="176"/>
        <end position="210"/>
    </location>
</feature>
<proteinExistence type="inferred from homology"/>
<evidence type="ECO:0000313" key="4">
    <source>
        <dbReference type="EMBL" id="CAK9157268.1"/>
    </source>
</evidence>
<keyword evidence="5" id="KW-1185">Reference proteome</keyword>
<dbReference type="InterPro" id="IPR050872">
    <property type="entry name" value="PPR_P_subfamily"/>
</dbReference>
<dbReference type="Pfam" id="PF13041">
    <property type="entry name" value="PPR_2"/>
    <property type="match status" value="3"/>
</dbReference>
<protein>
    <recommendedName>
        <fullName evidence="6">Pentatricopeptide repeat-containing protein</fullName>
    </recommendedName>
</protein>
<evidence type="ECO:0000256" key="2">
    <source>
        <dbReference type="ARBA" id="ARBA00022737"/>
    </source>
</evidence>
<keyword evidence="2" id="KW-0677">Repeat</keyword>
<comment type="caution">
    <text evidence="4">The sequence shown here is derived from an EMBL/GenBank/DDBJ whole genome shotgun (WGS) entry which is preliminary data.</text>
</comment>
<organism evidence="4 5">
    <name type="scientific">Ilex paraguariensis</name>
    <name type="common">yerba mate</name>
    <dbReference type="NCBI Taxonomy" id="185542"/>
    <lineage>
        <taxon>Eukaryota</taxon>
        <taxon>Viridiplantae</taxon>
        <taxon>Streptophyta</taxon>
        <taxon>Embryophyta</taxon>
        <taxon>Tracheophyta</taxon>
        <taxon>Spermatophyta</taxon>
        <taxon>Magnoliopsida</taxon>
        <taxon>eudicotyledons</taxon>
        <taxon>Gunneridae</taxon>
        <taxon>Pentapetalae</taxon>
        <taxon>asterids</taxon>
        <taxon>campanulids</taxon>
        <taxon>Aquifoliales</taxon>
        <taxon>Aquifoliaceae</taxon>
        <taxon>Ilex</taxon>
    </lineage>
</organism>
<dbReference type="PANTHER" id="PTHR46128:SF356">
    <property type="entry name" value="PENTACOTRIPEPTIDE-REPEAT REGION OF PRORP DOMAIN-CONTAINING PROTEIN"/>
    <property type="match status" value="1"/>
</dbReference>
<evidence type="ECO:0000256" key="3">
    <source>
        <dbReference type="PROSITE-ProRule" id="PRU00708"/>
    </source>
</evidence>
<feature type="repeat" description="PPR" evidence="3">
    <location>
        <begin position="141"/>
        <end position="175"/>
    </location>
</feature>
<name>A0ABC8SK48_9AQUA</name>
<feature type="repeat" description="PPR" evidence="3">
    <location>
        <begin position="74"/>
        <end position="108"/>
    </location>
</feature>
<accession>A0ABC8SK48</accession>
<dbReference type="NCBIfam" id="TIGR00756">
    <property type="entry name" value="PPR"/>
    <property type="match status" value="3"/>
</dbReference>
<dbReference type="PANTHER" id="PTHR46128">
    <property type="entry name" value="MITOCHONDRIAL GROUP I INTRON SPLICING FACTOR CCM1"/>
    <property type="match status" value="1"/>
</dbReference>
<dbReference type="EMBL" id="CAUOFW020002970">
    <property type="protein sequence ID" value="CAK9157268.1"/>
    <property type="molecule type" value="Genomic_DNA"/>
</dbReference>
<dbReference type="PROSITE" id="PS51375">
    <property type="entry name" value="PPR"/>
    <property type="match status" value="3"/>
</dbReference>
<dbReference type="AlphaFoldDB" id="A0ABC8SK48"/>
<evidence type="ECO:0000256" key="1">
    <source>
        <dbReference type="ARBA" id="ARBA00007626"/>
    </source>
</evidence>
<sequence>MRMVVVPKEEMNEKGCHPSTHTYTVLTKAICDVGSTDKAFGLLDEMIGYVEKVGLGREANGMFRKMLDDGLVLGTTTYNALINGYCKEGKVVSAFELLGVMERRNCKPNIHTFNELIERASQLAMAFRVFNSMNSIGLVPDGFTYTTLIDGLCKEGRPEEAEGILGLMVKKGIFSDEVTFTALIDGYCKTGKSANPLMVFERMVKNRCLTTPHAFNSCLDALSKVIKVNEQNTMFGKMLKYGLIPSVVTYTILIDELCRAVLQFQEPLVTYKLGTDSSIKFMFMAQLWELAKD</sequence>